<gene>
    <name evidence="2" type="ORF">TELCIR_24621</name>
</gene>
<accession>A0A2G9T7W8</accession>
<dbReference type="EMBL" id="KZ402707">
    <property type="protein sequence ID" value="PIO54024.1"/>
    <property type="molecule type" value="Genomic_DNA"/>
</dbReference>
<proteinExistence type="predicted"/>
<feature type="region of interest" description="Disordered" evidence="1">
    <location>
        <begin position="1"/>
        <end position="29"/>
    </location>
</feature>
<reference evidence="2 3" key="1">
    <citation type="submission" date="2015-09" db="EMBL/GenBank/DDBJ databases">
        <title>Draft genome of the parasitic nematode Teladorsagia circumcincta isolate WARC Sus (inbred).</title>
        <authorList>
            <person name="Mitreva M."/>
        </authorList>
    </citation>
    <scope>NUCLEOTIDE SEQUENCE [LARGE SCALE GENOMIC DNA]</scope>
    <source>
        <strain evidence="2 3">S</strain>
    </source>
</reference>
<evidence type="ECO:0000256" key="1">
    <source>
        <dbReference type="SAM" id="MobiDB-lite"/>
    </source>
</evidence>
<dbReference type="Pfam" id="PF03057">
    <property type="entry name" value="DUF236"/>
    <property type="match status" value="1"/>
</dbReference>
<evidence type="ECO:0000313" key="3">
    <source>
        <dbReference type="Proteomes" id="UP000230423"/>
    </source>
</evidence>
<dbReference type="AlphaFoldDB" id="A0A2G9T7W8"/>
<feature type="non-terminal residue" evidence="2">
    <location>
        <position position="1"/>
    </location>
</feature>
<dbReference type="OrthoDB" id="5876160at2759"/>
<dbReference type="Proteomes" id="UP000230423">
    <property type="component" value="Unassembled WGS sequence"/>
</dbReference>
<keyword evidence="3" id="KW-1185">Reference proteome</keyword>
<dbReference type="InterPro" id="IPR004296">
    <property type="entry name" value="DUF236"/>
</dbReference>
<sequence length="64" mass="6895">RNLKAGGTPKAAGTPKEGNNIRPPTVKKMAGTYDPNYQTLAGLNNADVFKAKVDSIFVLYMIVK</sequence>
<evidence type="ECO:0000313" key="2">
    <source>
        <dbReference type="EMBL" id="PIO54024.1"/>
    </source>
</evidence>
<protein>
    <submittedName>
        <fullName evidence="2">Uncharacterized protein</fullName>
    </submittedName>
</protein>
<organism evidence="2 3">
    <name type="scientific">Teladorsagia circumcincta</name>
    <name type="common">Brown stomach worm</name>
    <name type="synonym">Ostertagia circumcincta</name>
    <dbReference type="NCBI Taxonomy" id="45464"/>
    <lineage>
        <taxon>Eukaryota</taxon>
        <taxon>Metazoa</taxon>
        <taxon>Ecdysozoa</taxon>
        <taxon>Nematoda</taxon>
        <taxon>Chromadorea</taxon>
        <taxon>Rhabditida</taxon>
        <taxon>Rhabditina</taxon>
        <taxon>Rhabditomorpha</taxon>
        <taxon>Strongyloidea</taxon>
        <taxon>Trichostrongylidae</taxon>
        <taxon>Teladorsagia</taxon>
    </lineage>
</organism>
<name>A0A2G9T7W8_TELCI</name>